<protein>
    <submittedName>
        <fullName evidence="3">Hydroxypyruvate reductase</fullName>
    </submittedName>
</protein>
<dbReference type="PANTHER" id="PTHR12227">
    <property type="entry name" value="GLYCERATE KINASE"/>
    <property type="match status" value="1"/>
</dbReference>
<dbReference type="GO" id="GO:0008887">
    <property type="term" value="F:glycerate kinase activity"/>
    <property type="evidence" value="ECO:0007669"/>
    <property type="project" value="InterPro"/>
</dbReference>
<keyword evidence="4" id="KW-1185">Reference proteome</keyword>
<dbReference type="SUPFAM" id="SSF82544">
    <property type="entry name" value="GckA/TtuD-like"/>
    <property type="match status" value="1"/>
</dbReference>
<dbReference type="InterPro" id="IPR039760">
    <property type="entry name" value="MOFRL_protein"/>
</dbReference>
<dbReference type="InterPro" id="IPR007835">
    <property type="entry name" value="MOFRL"/>
</dbReference>
<organism evidence="3 4">
    <name type="scientific">Thiohalomonas denitrificans</name>
    <dbReference type="NCBI Taxonomy" id="415747"/>
    <lineage>
        <taxon>Bacteria</taxon>
        <taxon>Pseudomonadati</taxon>
        <taxon>Pseudomonadota</taxon>
        <taxon>Gammaproteobacteria</taxon>
        <taxon>Thiohalomonadales</taxon>
        <taxon>Thiohalomonadaceae</taxon>
        <taxon>Thiohalomonas</taxon>
    </lineage>
</organism>
<sequence length="413" mass="43757">MDDFGSEQRQRLLAVYRTTIDAVAGDRVVRDYLEKAPPAAACVVVAIGKAAERMMKGAADALDDRFQKGLVITKHDHLGAACDDPRVECLSAGHPVPDEASLRAGRRLLEFLAEVPRRSELLFFVSGGTSALVEVLPEGVGLAELERATGWLLGSGKDIEAVNRVRKGLSCIKAGRLARYLAVRHTRNLMMSDVPGDDPMVIGSGLLVPHPPEALEIDFEIPGWLEELLGRVPKAPNPADPCFAPLETRVLIGNRNACEAAAAEAARAGLESRVDERVFTGDALEMGRRFGKQLTGAEPGLYIWGGESTVELPDDPGRGGRNQALALAAATELAGRNDVFLLAAGTDGTDGPTNDAGALVDGGTVQRGQEEGFDPDEALRRADSGSFLEASGDLIHTGPTGTNVMDLVLGLKV</sequence>
<dbReference type="Proteomes" id="UP000199648">
    <property type="component" value="Unassembled WGS sequence"/>
</dbReference>
<dbReference type="PANTHER" id="PTHR12227:SF0">
    <property type="entry name" value="GLYCERATE KINASE"/>
    <property type="match status" value="1"/>
</dbReference>
<dbReference type="Gene3D" id="3.40.1480.10">
    <property type="entry name" value="MOFRL domain"/>
    <property type="match status" value="1"/>
</dbReference>
<dbReference type="STRING" id="415747.SAMN03097708_02537"/>
<dbReference type="EMBL" id="FMWD01000007">
    <property type="protein sequence ID" value="SCZ63715.1"/>
    <property type="molecule type" value="Genomic_DNA"/>
</dbReference>
<dbReference type="RefSeq" id="WP_092997712.1">
    <property type="nucleotide sequence ID" value="NZ_FMWD01000007.1"/>
</dbReference>
<keyword evidence="3" id="KW-0670">Pyruvate</keyword>
<dbReference type="InterPro" id="IPR025286">
    <property type="entry name" value="MOFRL_assoc_dom"/>
</dbReference>
<evidence type="ECO:0000313" key="4">
    <source>
        <dbReference type="Proteomes" id="UP000199648"/>
    </source>
</evidence>
<dbReference type="GO" id="GO:0005737">
    <property type="term" value="C:cytoplasm"/>
    <property type="evidence" value="ECO:0007669"/>
    <property type="project" value="TreeGrafter"/>
</dbReference>
<evidence type="ECO:0000259" key="2">
    <source>
        <dbReference type="Pfam" id="PF13660"/>
    </source>
</evidence>
<name>A0A1G5QPF1_9GAMM</name>
<dbReference type="InterPro" id="IPR038614">
    <property type="entry name" value="GK_N_sf"/>
</dbReference>
<gene>
    <name evidence="3" type="ORF">SAMN03097708_02537</name>
</gene>
<dbReference type="AlphaFoldDB" id="A0A1G5QPF1"/>
<evidence type="ECO:0000259" key="1">
    <source>
        <dbReference type="Pfam" id="PF05161"/>
    </source>
</evidence>
<proteinExistence type="predicted"/>
<dbReference type="Gene3D" id="3.40.50.10180">
    <property type="entry name" value="Glycerate kinase, MOFRL-like N-terminal domain"/>
    <property type="match status" value="1"/>
</dbReference>
<dbReference type="OrthoDB" id="9766552at2"/>
<feature type="domain" description="MOFRL-associated" evidence="2">
    <location>
        <begin position="12"/>
        <end position="211"/>
    </location>
</feature>
<evidence type="ECO:0000313" key="3">
    <source>
        <dbReference type="EMBL" id="SCZ63715.1"/>
    </source>
</evidence>
<reference evidence="3 4" key="1">
    <citation type="submission" date="2016-10" db="EMBL/GenBank/DDBJ databases">
        <authorList>
            <person name="de Groot N.N."/>
        </authorList>
    </citation>
    <scope>NUCLEOTIDE SEQUENCE [LARGE SCALE GENOMIC DNA]</scope>
    <source>
        <strain evidence="3 4">HLD2</strain>
    </source>
</reference>
<feature type="domain" description="MOFRL" evidence="1">
    <location>
        <begin position="302"/>
        <end position="406"/>
    </location>
</feature>
<dbReference type="Pfam" id="PF05161">
    <property type="entry name" value="MOFRL"/>
    <property type="match status" value="1"/>
</dbReference>
<accession>A0A1G5QPF1</accession>
<dbReference type="Pfam" id="PF13660">
    <property type="entry name" value="DUF4147"/>
    <property type="match status" value="1"/>
</dbReference>
<dbReference type="InterPro" id="IPR037035">
    <property type="entry name" value="GK-like_C_sf"/>
</dbReference>